<gene>
    <name evidence="2" type="ORF">APZ42_005340</name>
</gene>
<dbReference type="Gene3D" id="3.30.40.10">
    <property type="entry name" value="Zinc/RING finger domain, C3HC4 (zinc finger)"/>
    <property type="match status" value="1"/>
</dbReference>
<proteinExistence type="predicted"/>
<comment type="caution">
    <text evidence="2">The sequence shown here is derived from an EMBL/GenBank/DDBJ whole genome shotgun (WGS) entry which is preliminary data.</text>
</comment>
<dbReference type="InterPro" id="IPR013083">
    <property type="entry name" value="Znf_RING/FYVE/PHD"/>
</dbReference>
<dbReference type="CDD" id="cd15489">
    <property type="entry name" value="PHD_SF"/>
    <property type="match status" value="1"/>
</dbReference>
<name>A0A164GI31_9CRUS</name>
<dbReference type="AlphaFoldDB" id="A0A164GI31"/>
<sequence>ADHRSPNTSQEPPPKLPSVSSKKAEPVPKSGLTEDVICDFSGKTAKVTVQTKNKFSIPSKTYGIKKSVKDFTKTDQLVSHDVSSLSTSGCFNVYSSPSKSSMLSEVTLECGSKQSKQPSLSLPIQTTSKSPFKITVIKRGNVEGAKQQLFGPSCTVNAGEDQSLVNGLCKETVTDRSRALATVNYNATALSSVSEQHSSSLFPRVWHDRAKILKRKKRSEAEYASGLCDSPLSKMVNQDTIGCDDCDRWFHYRQLSCGKIRKSDYPGHVPYVCPVCVSKTTVKK</sequence>
<dbReference type="OrthoDB" id="436852at2759"/>
<protein>
    <submittedName>
        <fullName evidence="2">Uncharacterized protein</fullName>
    </submittedName>
</protein>
<evidence type="ECO:0000256" key="1">
    <source>
        <dbReference type="SAM" id="MobiDB-lite"/>
    </source>
</evidence>
<dbReference type="Proteomes" id="UP000076858">
    <property type="component" value="Unassembled WGS sequence"/>
</dbReference>
<feature type="non-terminal residue" evidence="2">
    <location>
        <position position="1"/>
    </location>
</feature>
<dbReference type="EMBL" id="LRGB01015080">
    <property type="protein sequence ID" value="KZR98988.1"/>
    <property type="molecule type" value="Genomic_DNA"/>
</dbReference>
<feature type="region of interest" description="Disordered" evidence="1">
    <location>
        <begin position="1"/>
        <end position="30"/>
    </location>
</feature>
<evidence type="ECO:0000313" key="3">
    <source>
        <dbReference type="Proteomes" id="UP000076858"/>
    </source>
</evidence>
<reference evidence="2 3" key="1">
    <citation type="submission" date="2016-03" db="EMBL/GenBank/DDBJ databases">
        <title>EvidentialGene: Evidence-directed Construction of Genes on Genomes.</title>
        <authorList>
            <person name="Gilbert D.G."/>
            <person name="Choi J.-H."/>
            <person name="Mockaitis K."/>
            <person name="Colbourne J."/>
            <person name="Pfrender M."/>
        </authorList>
    </citation>
    <scope>NUCLEOTIDE SEQUENCE [LARGE SCALE GENOMIC DNA]</scope>
    <source>
        <strain evidence="2 3">Xinb3</strain>
        <tissue evidence="2">Complete organism</tissue>
    </source>
</reference>
<accession>A0A164GI31</accession>
<organism evidence="2 3">
    <name type="scientific">Daphnia magna</name>
    <dbReference type="NCBI Taxonomy" id="35525"/>
    <lineage>
        <taxon>Eukaryota</taxon>
        <taxon>Metazoa</taxon>
        <taxon>Ecdysozoa</taxon>
        <taxon>Arthropoda</taxon>
        <taxon>Crustacea</taxon>
        <taxon>Branchiopoda</taxon>
        <taxon>Diplostraca</taxon>
        <taxon>Cladocera</taxon>
        <taxon>Anomopoda</taxon>
        <taxon>Daphniidae</taxon>
        <taxon>Daphnia</taxon>
    </lineage>
</organism>
<evidence type="ECO:0000313" key="2">
    <source>
        <dbReference type="EMBL" id="KZR98988.1"/>
    </source>
</evidence>
<feature type="compositionally biased region" description="Polar residues" evidence="1">
    <location>
        <begin position="1"/>
        <end position="10"/>
    </location>
</feature>
<keyword evidence="3" id="KW-1185">Reference proteome</keyword>
<dbReference type="InterPro" id="IPR011011">
    <property type="entry name" value="Znf_FYVE_PHD"/>
</dbReference>
<dbReference type="SUPFAM" id="SSF57903">
    <property type="entry name" value="FYVE/PHD zinc finger"/>
    <property type="match status" value="1"/>
</dbReference>